<sequence length="424" mass="46091">MVKKYLHRALSLAGSGSAKSTYILFTGNIADSVFAFLFTLITFRLLTSSDFGIFSAINNLVFTAVLILDLGIGSGLLFFIPRCLNSSDSTGAWRYLNSGLFLRLVISAAASLVIVVFSPFLARTVFRTPQIGAVMVAGLAIITISLLDILNYSLQAKKQFLHSAIASNTFSLLRFLLACLPWIFAWKFSLLTVETITFLAPVLGIILSLNWLGIRRLNVPSANHIRSLVGFSGWLGVYKIASTVTTRLDVPLVLVFLGPSLTGIYSVAARLANFYPVIFISLTAVLASRFSVTENITNLKVYLQKAFLGITCLAAAMLFGAMIAPWLVPALFGIRAAEAVIYFRGLTLAYLPALYTIIPLSLLIYHFKSPKWVGILGLLQVLVVIGGNLVFTPLFGLSGPVGALGLANTLVLFLSLYIVKRSWK</sequence>
<feature type="transmembrane region" description="Helical" evidence="6">
    <location>
        <begin position="306"/>
        <end position="328"/>
    </location>
</feature>
<feature type="transmembrane region" description="Helical" evidence="6">
    <location>
        <begin position="397"/>
        <end position="419"/>
    </location>
</feature>
<dbReference type="InterPro" id="IPR050833">
    <property type="entry name" value="Poly_Biosynth_Transport"/>
</dbReference>
<feature type="transmembrane region" description="Helical" evidence="6">
    <location>
        <begin position="133"/>
        <end position="152"/>
    </location>
</feature>
<comment type="caution">
    <text evidence="7">The sequence shown here is derived from an EMBL/GenBank/DDBJ whole genome shotgun (WGS) entry which is preliminary data.</text>
</comment>
<evidence type="ECO:0000256" key="3">
    <source>
        <dbReference type="ARBA" id="ARBA00022692"/>
    </source>
</evidence>
<dbReference type="STRING" id="1618364.UX86_C0003G0051"/>
<keyword evidence="2" id="KW-1003">Cell membrane</keyword>
<feature type="transmembrane region" description="Helical" evidence="6">
    <location>
        <begin position="21"/>
        <end position="41"/>
    </location>
</feature>
<dbReference type="InterPro" id="IPR002797">
    <property type="entry name" value="Polysacc_synth"/>
</dbReference>
<evidence type="ECO:0000313" key="8">
    <source>
        <dbReference type="Proteomes" id="UP000034502"/>
    </source>
</evidence>
<keyword evidence="5 6" id="KW-0472">Membrane</keyword>
<dbReference type="AlphaFoldDB" id="A0A0G1S6D8"/>
<feature type="transmembrane region" description="Helical" evidence="6">
    <location>
        <begin position="61"/>
        <end position="80"/>
    </location>
</feature>
<evidence type="ECO:0000256" key="5">
    <source>
        <dbReference type="ARBA" id="ARBA00023136"/>
    </source>
</evidence>
<name>A0A0G1S6D8_9BACT</name>
<gene>
    <name evidence="7" type="ORF">UX86_C0003G0051</name>
</gene>
<keyword evidence="4 6" id="KW-1133">Transmembrane helix</keyword>
<dbReference type="PATRIC" id="fig|1618364.3.peg.134"/>
<dbReference type="EMBL" id="LCNU01000003">
    <property type="protein sequence ID" value="KKU64956.1"/>
    <property type="molecule type" value="Genomic_DNA"/>
</dbReference>
<proteinExistence type="predicted"/>
<keyword evidence="3 6" id="KW-0812">Transmembrane</keyword>
<feature type="transmembrane region" description="Helical" evidence="6">
    <location>
        <begin position="372"/>
        <end position="391"/>
    </location>
</feature>
<accession>A0A0G1S6D8</accession>
<dbReference type="GO" id="GO:0005886">
    <property type="term" value="C:plasma membrane"/>
    <property type="evidence" value="ECO:0007669"/>
    <property type="project" value="UniProtKB-SubCell"/>
</dbReference>
<protein>
    <recommendedName>
        <fullName evidence="9">Polysaccharide biosynthesis protein</fullName>
    </recommendedName>
</protein>
<evidence type="ECO:0000256" key="2">
    <source>
        <dbReference type="ARBA" id="ARBA00022475"/>
    </source>
</evidence>
<feature type="transmembrane region" description="Helical" evidence="6">
    <location>
        <begin position="164"/>
        <end position="184"/>
    </location>
</feature>
<comment type="subcellular location">
    <subcellularLocation>
        <location evidence="1">Cell membrane</location>
        <topology evidence="1">Multi-pass membrane protein</topology>
    </subcellularLocation>
</comment>
<dbReference type="Pfam" id="PF01943">
    <property type="entry name" value="Polysacc_synt"/>
    <property type="match status" value="1"/>
</dbReference>
<evidence type="ECO:0008006" key="9">
    <source>
        <dbReference type="Google" id="ProtNLM"/>
    </source>
</evidence>
<evidence type="ECO:0000256" key="1">
    <source>
        <dbReference type="ARBA" id="ARBA00004651"/>
    </source>
</evidence>
<dbReference type="PANTHER" id="PTHR30250">
    <property type="entry name" value="PST FAMILY PREDICTED COLANIC ACID TRANSPORTER"/>
    <property type="match status" value="1"/>
</dbReference>
<evidence type="ECO:0000256" key="6">
    <source>
        <dbReference type="SAM" id="Phobius"/>
    </source>
</evidence>
<dbReference type="PANTHER" id="PTHR30250:SF11">
    <property type="entry name" value="O-ANTIGEN TRANSPORTER-RELATED"/>
    <property type="match status" value="1"/>
</dbReference>
<evidence type="ECO:0000256" key="4">
    <source>
        <dbReference type="ARBA" id="ARBA00022989"/>
    </source>
</evidence>
<organism evidence="7 8">
    <name type="scientific">Candidatus Amesbacteria bacterium GW2011_GWC1_47_15</name>
    <dbReference type="NCBI Taxonomy" id="1618364"/>
    <lineage>
        <taxon>Bacteria</taxon>
        <taxon>Candidatus Amesiibacteriota</taxon>
    </lineage>
</organism>
<feature type="transmembrane region" description="Helical" evidence="6">
    <location>
        <begin position="196"/>
        <end position="213"/>
    </location>
</feature>
<dbReference type="Proteomes" id="UP000034502">
    <property type="component" value="Unassembled WGS sequence"/>
</dbReference>
<feature type="transmembrane region" description="Helical" evidence="6">
    <location>
        <begin position="264"/>
        <end position="286"/>
    </location>
</feature>
<feature type="transmembrane region" description="Helical" evidence="6">
    <location>
        <begin position="340"/>
        <end position="365"/>
    </location>
</feature>
<reference evidence="7 8" key="1">
    <citation type="journal article" date="2015" name="Nature">
        <title>rRNA introns, odd ribosomes, and small enigmatic genomes across a large radiation of phyla.</title>
        <authorList>
            <person name="Brown C.T."/>
            <person name="Hug L.A."/>
            <person name="Thomas B.C."/>
            <person name="Sharon I."/>
            <person name="Castelle C.J."/>
            <person name="Singh A."/>
            <person name="Wilkins M.J."/>
            <person name="Williams K.H."/>
            <person name="Banfield J.F."/>
        </authorList>
    </citation>
    <scope>NUCLEOTIDE SEQUENCE [LARGE SCALE GENOMIC DNA]</scope>
</reference>
<feature type="transmembrane region" description="Helical" evidence="6">
    <location>
        <begin position="100"/>
        <end position="121"/>
    </location>
</feature>
<evidence type="ECO:0000313" key="7">
    <source>
        <dbReference type="EMBL" id="KKU64956.1"/>
    </source>
</evidence>